<gene>
    <name evidence="2" type="ORF">SAMN00777080_2555</name>
</gene>
<evidence type="ECO:0008006" key="4">
    <source>
        <dbReference type="Google" id="ProtNLM"/>
    </source>
</evidence>
<dbReference type="EMBL" id="LT838813">
    <property type="protein sequence ID" value="SMD43942.1"/>
    <property type="molecule type" value="Genomic_DNA"/>
</dbReference>
<sequence>MKTKIMIPAMFACALAFSPFVANSSEIQLSATEIVAEEKTKLDLENLPEVLKNGIANDVTAAVLTIKEAWQIEEEGKVHYKVIFDMGGEDFVRKYDAEGKIIEDAQA</sequence>
<accession>A0A1W2H5P0</accession>
<keyword evidence="3" id="KW-1185">Reference proteome</keyword>
<name>A0A1W2H5P0_9BACT</name>
<dbReference type="OrthoDB" id="826125at2"/>
<feature type="signal peptide" evidence="1">
    <location>
        <begin position="1"/>
        <end position="24"/>
    </location>
</feature>
<feature type="chain" id="PRO_5012484233" description="PepSY domain-containing protein" evidence="1">
    <location>
        <begin position="25"/>
        <end position="107"/>
    </location>
</feature>
<evidence type="ECO:0000313" key="2">
    <source>
        <dbReference type="EMBL" id="SMD43942.1"/>
    </source>
</evidence>
<proteinExistence type="predicted"/>
<evidence type="ECO:0000313" key="3">
    <source>
        <dbReference type="Proteomes" id="UP000192333"/>
    </source>
</evidence>
<dbReference type="Proteomes" id="UP000192333">
    <property type="component" value="Chromosome I"/>
</dbReference>
<dbReference type="AlphaFoldDB" id="A0A1W2H5P0"/>
<protein>
    <recommendedName>
        <fullName evidence="4">PepSY domain-containing protein</fullName>
    </recommendedName>
</protein>
<organism evidence="2 3">
    <name type="scientific">Aquiflexum balticum DSM 16537</name>
    <dbReference type="NCBI Taxonomy" id="758820"/>
    <lineage>
        <taxon>Bacteria</taxon>
        <taxon>Pseudomonadati</taxon>
        <taxon>Bacteroidota</taxon>
        <taxon>Cytophagia</taxon>
        <taxon>Cytophagales</taxon>
        <taxon>Cyclobacteriaceae</taxon>
        <taxon>Aquiflexum</taxon>
    </lineage>
</organism>
<keyword evidence="1" id="KW-0732">Signal</keyword>
<dbReference type="RefSeq" id="WP_084120790.1">
    <property type="nucleotide sequence ID" value="NZ_LT838813.1"/>
</dbReference>
<reference evidence="3" key="1">
    <citation type="submission" date="2017-04" db="EMBL/GenBank/DDBJ databases">
        <authorList>
            <person name="Varghese N."/>
            <person name="Submissions S."/>
        </authorList>
    </citation>
    <scope>NUCLEOTIDE SEQUENCE [LARGE SCALE GENOMIC DNA]</scope>
    <source>
        <strain evidence="3">DSM 16537</strain>
    </source>
</reference>
<evidence type="ECO:0000256" key="1">
    <source>
        <dbReference type="SAM" id="SignalP"/>
    </source>
</evidence>